<dbReference type="Proteomes" id="UP001597405">
    <property type="component" value="Unassembled WGS sequence"/>
</dbReference>
<proteinExistence type="predicted"/>
<evidence type="ECO:0000313" key="2">
    <source>
        <dbReference type="EMBL" id="MFD1981908.1"/>
    </source>
</evidence>
<keyword evidence="3" id="KW-1185">Reference proteome</keyword>
<reference evidence="3" key="1">
    <citation type="journal article" date="2019" name="Int. J. Syst. Evol. Microbiol.">
        <title>The Global Catalogue of Microorganisms (GCM) 10K type strain sequencing project: providing services to taxonomists for standard genome sequencing and annotation.</title>
        <authorList>
            <consortium name="The Broad Institute Genomics Platform"/>
            <consortium name="The Broad Institute Genome Sequencing Center for Infectious Disease"/>
            <person name="Wu L."/>
            <person name="Ma J."/>
        </authorList>
    </citation>
    <scope>NUCLEOTIDE SEQUENCE [LARGE SCALE GENOMIC DNA]</scope>
    <source>
        <strain evidence="3">CGMCC 1.16225</strain>
    </source>
</reference>
<dbReference type="RefSeq" id="WP_379093970.1">
    <property type="nucleotide sequence ID" value="NZ_JBHUGZ010000002.1"/>
</dbReference>
<organism evidence="2 3">
    <name type="scientific">Mesorhizobium newzealandense</name>
    <dbReference type="NCBI Taxonomy" id="1300302"/>
    <lineage>
        <taxon>Bacteria</taxon>
        <taxon>Pseudomonadati</taxon>
        <taxon>Pseudomonadota</taxon>
        <taxon>Alphaproteobacteria</taxon>
        <taxon>Hyphomicrobiales</taxon>
        <taxon>Phyllobacteriaceae</taxon>
        <taxon>Mesorhizobium</taxon>
    </lineage>
</organism>
<dbReference type="EMBL" id="JBHUGZ010000002">
    <property type="protein sequence ID" value="MFD1981908.1"/>
    <property type="molecule type" value="Genomic_DNA"/>
</dbReference>
<comment type="caution">
    <text evidence="2">The sequence shown here is derived from an EMBL/GenBank/DDBJ whole genome shotgun (WGS) entry which is preliminary data.</text>
</comment>
<gene>
    <name evidence="2" type="ORF">ACFSOZ_04280</name>
</gene>
<accession>A0ABW4U311</accession>
<evidence type="ECO:0000256" key="1">
    <source>
        <dbReference type="SAM" id="MobiDB-lite"/>
    </source>
</evidence>
<sequence length="66" mass="7477">MSESKNKQYGANVPDSSKKAESQVEKFRELARKIGTIDSEEPLNAALRKVVKTTTPQQENKKKKEE</sequence>
<name>A0ABW4U311_9HYPH</name>
<feature type="region of interest" description="Disordered" evidence="1">
    <location>
        <begin position="1"/>
        <end position="24"/>
    </location>
</feature>
<protein>
    <submittedName>
        <fullName evidence="2">Uncharacterized protein</fullName>
    </submittedName>
</protein>
<feature type="region of interest" description="Disordered" evidence="1">
    <location>
        <begin position="38"/>
        <end position="66"/>
    </location>
</feature>
<evidence type="ECO:0000313" key="3">
    <source>
        <dbReference type="Proteomes" id="UP001597405"/>
    </source>
</evidence>